<proteinExistence type="predicted"/>
<protein>
    <submittedName>
        <fullName evidence="1">Transcriptional regulator</fullName>
    </submittedName>
</protein>
<name>A0A5F1XRW1_9LEPT</name>
<dbReference type="KEGG" id="lkm:EFP84_10590"/>
<evidence type="ECO:0000313" key="2">
    <source>
        <dbReference type="Proteomes" id="UP000276407"/>
    </source>
</evidence>
<organism evidence="1 2">
    <name type="scientific">Leptospira kmetyi</name>
    <dbReference type="NCBI Taxonomy" id="408139"/>
    <lineage>
        <taxon>Bacteria</taxon>
        <taxon>Pseudomonadati</taxon>
        <taxon>Spirochaetota</taxon>
        <taxon>Spirochaetia</taxon>
        <taxon>Leptospirales</taxon>
        <taxon>Leptospiraceae</taxon>
        <taxon>Leptospira</taxon>
    </lineage>
</organism>
<dbReference type="EMBL" id="CP033614">
    <property type="protein sequence ID" value="AYV55914.1"/>
    <property type="molecule type" value="Genomic_DNA"/>
</dbReference>
<accession>A0A5F1XRW1</accession>
<dbReference type="Proteomes" id="UP000276407">
    <property type="component" value="Chromosome 1"/>
</dbReference>
<reference evidence="1 2" key="1">
    <citation type="submission" date="2018-11" db="EMBL/GenBank/DDBJ databases">
        <title>Complete genome sequence of Leptospira kmetyi isolate LS 001/16 from soil sample associated with a leptospirosis patient in Kelantan.</title>
        <authorList>
            <person name="Muhammad Yusoff F."/>
            <person name="Muhammad Yusoff S."/>
            <person name="Ahmad M.N."/>
            <person name="Yusof N.Y."/>
            <person name="Aziah I."/>
        </authorList>
    </citation>
    <scope>NUCLEOTIDE SEQUENCE [LARGE SCALE GENOMIC DNA]</scope>
    <source>
        <strain evidence="1 2">LS 001/16</strain>
    </source>
</reference>
<gene>
    <name evidence="1" type="ORF">EFP84_10590</name>
</gene>
<dbReference type="PANTHER" id="PTHR38731">
    <property type="entry name" value="LIPL45-RELATED LIPOPROTEIN-RELATED"/>
    <property type="match status" value="1"/>
</dbReference>
<dbReference type="Gene3D" id="2.60.120.1440">
    <property type="match status" value="1"/>
</dbReference>
<evidence type="ECO:0000313" key="1">
    <source>
        <dbReference type="EMBL" id="AYV55914.1"/>
    </source>
</evidence>
<dbReference type="RefSeq" id="WP_123179638.1">
    <property type="nucleotide sequence ID" value="NZ_CP033614.1"/>
</dbReference>
<dbReference type="InterPro" id="IPR006860">
    <property type="entry name" value="FecR"/>
</dbReference>
<dbReference type="AlphaFoldDB" id="A0A5F1XRW1"/>
<dbReference type="PANTHER" id="PTHR38731:SF1">
    <property type="entry name" value="FECR PROTEIN DOMAIN-CONTAINING PROTEIN"/>
    <property type="match status" value="1"/>
</dbReference>
<dbReference type="Pfam" id="PF04773">
    <property type="entry name" value="FecR"/>
    <property type="match status" value="1"/>
</dbReference>
<sequence length="386" mass="43185">MRTKILSALFLATLIFCSNFSCRFISSLLIKDEPVPTGMIVVFQSGDAEILRNGKKLKPSVGLLLKENDRLQTSSGSIDIQTGNGEIIRIKSYTKLVLKNISNPQKRETNLYVQAGELLIKTNKLKTNESFYISTPTTVAGVRGTTFSFELTDGKPPKVKVYEGAVAISFKIPKEILEDKEAKDKELYQEFITFLEKNEVVLENGESSYVKPDLDHMIQLILTRMEQNEEIAKEFEAIRKMENHSPEKAAFTESPQETAEIETLVQADSNLVAKALTESNPDPNQPVISSISSEIQNDQNSKLDQALENIQNKAEASGLKDEAKIREYYNVLEIVVKEDGTKLSGAIVTQIGDRLILHTPSGVVRVNKSEVNYVDYQTFQIKTKTK</sequence>